<reference evidence="2 3" key="1">
    <citation type="journal article" date="1992" name="Lakartidningen">
        <title>[Penicillin V and not amoxicillin is the first choice preparation in acute otitis].</title>
        <authorList>
            <person name="Kamme C."/>
            <person name="Lundgren K."/>
            <person name="Prellner K."/>
        </authorList>
    </citation>
    <scope>NUCLEOTIDE SEQUENCE [LARGE SCALE GENOMIC DNA]</scope>
    <source>
        <strain evidence="2 3">W1</strain>
    </source>
</reference>
<evidence type="ECO:0000259" key="1">
    <source>
        <dbReference type="Pfam" id="PF02498"/>
    </source>
</evidence>
<organism evidence="2 3">
    <name type="scientific">Brachyspira aalborgi</name>
    <dbReference type="NCBI Taxonomy" id="29522"/>
    <lineage>
        <taxon>Bacteria</taxon>
        <taxon>Pseudomonadati</taxon>
        <taxon>Spirochaetota</taxon>
        <taxon>Spirochaetia</taxon>
        <taxon>Brachyspirales</taxon>
        <taxon>Brachyspiraceae</taxon>
        <taxon>Brachyspira</taxon>
    </lineage>
</organism>
<dbReference type="Pfam" id="PF02498">
    <property type="entry name" value="Bro-N"/>
    <property type="match status" value="1"/>
</dbReference>
<dbReference type="InterPro" id="IPR003497">
    <property type="entry name" value="BRO_N_domain"/>
</dbReference>
<sequence>MPNKHELIATDGVNTIDNYESIFENQANSNGFTYWFARDLMNTLGYKDYNNFKKSINKAISICASLNIDVEDNFKKTKRIIDNKETEDYKLSRFACYLTTMNGDIKKPEVAKAQAYLAKYAEIIVTLQQEAQNIERIELRGKLSEEEKALMGVAKIHRVDNYALFQNAGYMGLYNMSINQLKARKGIDTKKTLLDYMNSTELGANIFRITQTAEKINRENIQGQYSLEKAHKDVGKEVRDSMIRMHNQRPEDLHIEQDIKKVKANLKQTHKKMKRITKKSKK</sequence>
<evidence type="ECO:0000313" key="2">
    <source>
        <dbReference type="EMBL" id="TXJ12373.1"/>
    </source>
</evidence>
<dbReference type="Proteomes" id="UP000325116">
    <property type="component" value="Unassembled WGS sequence"/>
</dbReference>
<dbReference type="EMBL" id="SAXT01000004">
    <property type="protein sequence ID" value="TXJ12373.1"/>
    <property type="molecule type" value="Genomic_DNA"/>
</dbReference>
<feature type="domain" description="Bro-N" evidence="1">
    <location>
        <begin position="33"/>
        <end position="116"/>
    </location>
</feature>
<name>A0A5C8CIB9_9SPIR</name>
<protein>
    <submittedName>
        <fullName evidence="2">Damage-inducible protein D</fullName>
    </submittedName>
</protein>
<proteinExistence type="predicted"/>
<dbReference type="AlphaFoldDB" id="A0A5C8CIB9"/>
<comment type="caution">
    <text evidence="2">The sequence shown here is derived from an EMBL/GenBank/DDBJ whole genome shotgun (WGS) entry which is preliminary data.</text>
</comment>
<accession>A0A5C8CIB9</accession>
<evidence type="ECO:0000313" key="3">
    <source>
        <dbReference type="Proteomes" id="UP000325116"/>
    </source>
</evidence>
<dbReference type="RefSeq" id="WP_147758314.1">
    <property type="nucleotide sequence ID" value="NZ_SAXT01000004.1"/>
</dbReference>
<gene>
    <name evidence="2" type="ORF">EPJ80_06205</name>
</gene>